<sequence length="222" mass="23295">FAGEPIRETKLVRSDQGYLSAVIQPGMRAVSVAVTAESGAGGYIVPNDRVDIVRTGRAAIGSGTQTILANIKVLAIGIKLGEAGASAGYPDPEDPQAQIFDKETVATLELSPGQAEIIIGAASGGKLTLVLRSVADFAPSAKDGLLQASNQPIRLIRFGVETNVASVNAEEQVDEEMPTEEQAPIFATQQLVPPGVDENTIIEDLGPDEQFSEQFDPEVPLS</sequence>
<evidence type="ECO:0000313" key="3">
    <source>
        <dbReference type="EMBL" id="VAW23169.1"/>
    </source>
</evidence>
<dbReference type="AlphaFoldDB" id="A0A3B0UFA4"/>
<reference evidence="3" key="1">
    <citation type="submission" date="2018-06" db="EMBL/GenBank/DDBJ databases">
        <authorList>
            <person name="Zhirakovskaya E."/>
        </authorList>
    </citation>
    <scope>NUCLEOTIDE SEQUENCE</scope>
</reference>
<feature type="domain" description="Flp pilus assembly protein RcpC/CpaB" evidence="2">
    <location>
        <begin position="18"/>
        <end position="132"/>
    </location>
</feature>
<dbReference type="Pfam" id="PF16976">
    <property type="entry name" value="RcpC"/>
    <property type="match status" value="1"/>
</dbReference>
<evidence type="ECO:0000259" key="2">
    <source>
        <dbReference type="Pfam" id="PF16976"/>
    </source>
</evidence>
<gene>
    <name evidence="3" type="ORF">MNBD_ALPHA11-1322</name>
</gene>
<organism evidence="3">
    <name type="scientific">hydrothermal vent metagenome</name>
    <dbReference type="NCBI Taxonomy" id="652676"/>
    <lineage>
        <taxon>unclassified sequences</taxon>
        <taxon>metagenomes</taxon>
        <taxon>ecological metagenomes</taxon>
    </lineage>
</organism>
<dbReference type="InterPro" id="IPR017592">
    <property type="entry name" value="Pilus_assmbl_Flp-typ_CpaB"/>
</dbReference>
<feature type="region of interest" description="Disordered" evidence="1">
    <location>
        <begin position="201"/>
        <end position="222"/>
    </location>
</feature>
<evidence type="ECO:0000256" key="1">
    <source>
        <dbReference type="SAM" id="MobiDB-lite"/>
    </source>
</evidence>
<accession>A0A3B0UFA4</accession>
<proteinExistence type="predicted"/>
<dbReference type="EMBL" id="UOEQ01000449">
    <property type="protein sequence ID" value="VAW23169.1"/>
    <property type="molecule type" value="Genomic_DNA"/>
</dbReference>
<feature type="non-terminal residue" evidence="3">
    <location>
        <position position="1"/>
    </location>
</feature>
<dbReference type="InterPro" id="IPR031571">
    <property type="entry name" value="RcpC_dom"/>
</dbReference>
<protein>
    <submittedName>
        <fullName evidence="3">Flp pilus assembly protein RcpC/CpaB</fullName>
    </submittedName>
</protein>
<dbReference type="NCBIfam" id="TIGR03177">
    <property type="entry name" value="pilus_cpaB"/>
    <property type="match status" value="1"/>
</dbReference>
<name>A0A3B0UFA4_9ZZZZ</name>